<name>A0A368K9H1_9HYPH</name>
<sequence length="95" mass="10845">MLNQPNDNSTKANMWENYENDPRMAYLEWLSMEARLLRRELFPEGDCERGFVPCNTFSQGFHLPVDGDWRDVAPPSTRAERVLKAAGVVFPEAAA</sequence>
<reference evidence="1 2" key="1">
    <citation type="submission" date="2018-07" db="EMBL/GenBank/DDBJ databases">
        <title>The draft genome of Phyllobacterium salinisoli.</title>
        <authorList>
            <person name="Liu L."/>
            <person name="Li L."/>
            <person name="Zhang X."/>
            <person name="Liang L."/>
        </authorList>
    </citation>
    <scope>NUCLEOTIDE SEQUENCE [LARGE SCALE GENOMIC DNA]</scope>
    <source>
        <strain evidence="1 2">LLAN61</strain>
    </source>
</reference>
<dbReference type="RefSeq" id="WP_114438349.1">
    <property type="nucleotide sequence ID" value="NZ_QOZG01000001.1"/>
</dbReference>
<protein>
    <submittedName>
        <fullName evidence="1">Uncharacterized protein</fullName>
    </submittedName>
</protein>
<evidence type="ECO:0000313" key="2">
    <source>
        <dbReference type="Proteomes" id="UP000253420"/>
    </source>
</evidence>
<dbReference type="Proteomes" id="UP000253420">
    <property type="component" value="Unassembled WGS sequence"/>
</dbReference>
<evidence type="ECO:0000313" key="1">
    <source>
        <dbReference type="EMBL" id="RCS25255.1"/>
    </source>
</evidence>
<comment type="caution">
    <text evidence="1">The sequence shown here is derived from an EMBL/GenBank/DDBJ whole genome shotgun (WGS) entry which is preliminary data.</text>
</comment>
<dbReference type="EMBL" id="QOZG01000001">
    <property type="protein sequence ID" value="RCS25255.1"/>
    <property type="molecule type" value="Genomic_DNA"/>
</dbReference>
<dbReference type="OrthoDB" id="8410897at2"/>
<keyword evidence="2" id="KW-1185">Reference proteome</keyword>
<dbReference type="AlphaFoldDB" id="A0A368K9H1"/>
<organism evidence="1 2">
    <name type="scientific">Phyllobacterium salinisoli</name>
    <dbReference type="NCBI Taxonomy" id="1899321"/>
    <lineage>
        <taxon>Bacteria</taxon>
        <taxon>Pseudomonadati</taxon>
        <taxon>Pseudomonadota</taxon>
        <taxon>Alphaproteobacteria</taxon>
        <taxon>Hyphomicrobiales</taxon>
        <taxon>Phyllobacteriaceae</taxon>
        <taxon>Phyllobacterium</taxon>
    </lineage>
</organism>
<proteinExistence type="predicted"/>
<accession>A0A368K9H1</accession>
<gene>
    <name evidence="1" type="ORF">DUT91_00020</name>
</gene>